<dbReference type="PANTHER" id="PTHR19375">
    <property type="entry name" value="HEAT SHOCK PROTEIN 70KDA"/>
    <property type="match status" value="1"/>
</dbReference>
<keyword evidence="3 4" id="KW-0067">ATP-binding</keyword>
<dbReference type="SUPFAM" id="SSF100934">
    <property type="entry name" value="Heat shock protein 70kD (HSP70), C-terminal subdomain"/>
    <property type="match status" value="1"/>
</dbReference>
<dbReference type="SUPFAM" id="SSF100920">
    <property type="entry name" value="Heat shock protein 70kD (HSP70), peptide-binding domain"/>
    <property type="match status" value="1"/>
</dbReference>
<organism evidence="6">
    <name type="scientific">Tanacetum cinerariifolium</name>
    <name type="common">Dalmatian daisy</name>
    <name type="synonym">Chrysanthemum cinerariifolium</name>
    <dbReference type="NCBI Taxonomy" id="118510"/>
    <lineage>
        <taxon>Eukaryota</taxon>
        <taxon>Viridiplantae</taxon>
        <taxon>Streptophyta</taxon>
        <taxon>Embryophyta</taxon>
        <taxon>Tracheophyta</taxon>
        <taxon>Spermatophyta</taxon>
        <taxon>Magnoliopsida</taxon>
        <taxon>eudicotyledons</taxon>
        <taxon>Gunneridae</taxon>
        <taxon>Pentapetalae</taxon>
        <taxon>asterids</taxon>
        <taxon>campanulids</taxon>
        <taxon>Asterales</taxon>
        <taxon>Asteraceae</taxon>
        <taxon>Asteroideae</taxon>
        <taxon>Anthemideae</taxon>
        <taxon>Anthemidinae</taxon>
        <taxon>Tanacetum</taxon>
    </lineage>
</organism>
<dbReference type="Gene3D" id="2.60.34.10">
    <property type="entry name" value="Substrate Binding Domain Of DNAk, Chain A, domain 1"/>
    <property type="match status" value="1"/>
</dbReference>
<evidence type="ECO:0000313" key="6">
    <source>
        <dbReference type="EMBL" id="GEU39685.1"/>
    </source>
</evidence>
<keyword evidence="6" id="KW-0346">Stress response</keyword>
<evidence type="ECO:0000256" key="3">
    <source>
        <dbReference type="ARBA" id="ARBA00022840"/>
    </source>
</evidence>
<dbReference type="Pfam" id="PF00012">
    <property type="entry name" value="HSP70"/>
    <property type="match status" value="1"/>
</dbReference>
<keyword evidence="2 4" id="KW-0547">Nucleotide-binding</keyword>
<comment type="similarity">
    <text evidence="1 4">Belongs to the heat shock protein 70 family.</text>
</comment>
<dbReference type="InterPro" id="IPR013126">
    <property type="entry name" value="Hsp_70_fam"/>
</dbReference>
<dbReference type="GO" id="GO:0005524">
    <property type="term" value="F:ATP binding"/>
    <property type="evidence" value="ECO:0007669"/>
    <property type="project" value="UniProtKB-KW"/>
</dbReference>
<dbReference type="InterPro" id="IPR029047">
    <property type="entry name" value="HSP70_peptide-bd_sf"/>
</dbReference>
<dbReference type="Gene3D" id="3.30.420.40">
    <property type="match status" value="2"/>
</dbReference>
<dbReference type="Gene3D" id="3.30.30.30">
    <property type="match status" value="1"/>
</dbReference>
<evidence type="ECO:0000256" key="5">
    <source>
        <dbReference type="SAM" id="Coils"/>
    </source>
</evidence>
<feature type="coiled-coil region" evidence="5">
    <location>
        <begin position="613"/>
        <end position="671"/>
    </location>
</feature>
<dbReference type="Gene3D" id="3.90.640.10">
    <property type="entry name" value="Actin, Chain A, domain 4"/>
    <property type="match status" value="1"/>
</dbReference>
<gene>
    <name evidence="6" type="ORF">Tci_011663</name>
</gene>
<dbReference type="PRINTS" id="PR00301">
    <property type="entry name" value="HEATSHOCK70"/>
</dbReference>
<dbReference type="InterPro" id="IPR029048">
    <property type="entry name" value="HSP70_C_sf"/>
</dbReference>
<evidence type="ECO:0000256" key="2">
    <source>
        <dbReference type="ARBA" id="ARBA00022741"/>
    </source>
</evidence>
<dbReference type="SUPFAM" id="SSF53067">
    <property type="entry name" value="Actin-like ATPase domain"/>
    <property type="match status" value="2"/>
</dbReference>
<dbReference type="PROSITE" id="PS01036">
    <property type="entry name" value="HSP70_3"/>
    <property type="match status" value="1"/>
</dbReference>
<dbReference type="PROSITE" id="PS00297">
    <property type="entry name" value="HSP70_1"/>
    <property type="match status" value="1"/>
</dbReference>
<evidence type="ECO:0000256" key="4">
    <source>
        <dbReference type="RuleBase" id="RU003322"/>
    </source>
</evidence>
<accession>A0A6L2JUZ6</accession>
<dbReference type="FunFam" id="3.30.30.30:FF:000001">
    <property type="entry name" value="heat shock 70 kDa protein-like"/>
    <property type="match status" value="1"/>
</dbReference>
<dbReference type="FunFam" id="2.60.34.10:FF:000012">
    <property type="entry name" value="Heat shock 70 kDa protein"/>
    <property type="match status" value="1"/>
</dbReference>
<dbReference type="FunFam" id="3.90.640.10:FF:000002">
    <property type="entry name" value="Heat shock 70 kDa"/>
    <property type="match status" value="1"/>
</dbReference>
<dbReference type="FunFam" id="3.30.420.40:FF:000026">
    <property type="entry name" value="Heat shock protein 70"/>
    <property type="match status" value="1"/>
</dbReference>
<protein>
    <submittedName>
        <fullName evidence="6">Putative heat shock protein 70 family</fullName>
    </submittedName>
</protein>
<dbReference type="EMBL" id="BKCJ010001206">
    <property type="protein sequence ID" value="GEU39685.1"/>
    <property type="molecule type" value="Genomic_DNA"/>
</dbReference>
<comment type="caution">
    <text evidence="6">The sequence shown here is derived from an EMBL/GenBank/DDBJ whole genome shotgun (WGS) entry which is preliminary data.</text>
</comment>
<proteinExistence type="inferred from homology"/>
<evidence type="ECO:0000256" key="1">
    <source>
        <dbReference type="ARBA" id="ARBA00007381"/>
    </source>
</evidence>
<name>A0A6L2JUZ6_TANCI</name>
<dbReference type="AlphaFoldDB" id="A0A6L2JUZ6"/>
<dbReference type="InterPro" id="IPR018181">
    <property type="entry name" value="Heat_shock_70_CS"/>
</dbReference>
<dbReference type="InterPro" id="IPR043129">
    <property type="entry name" value="ATPase_NBD"/>
</dbReference>
<reference evidence="6" key="1">
    <citation type="journal article" date="2019" name="Sci. Rep.">
        <title>Draft genome of Tanacetum cinerariifolium, the natural source of mosquito coil.</title>
        <authorList>
            <person name="Yamashiro T."/>
            <person name="Shiraishi A."/>
            <person name="Satake H."/>
            <person name="Nakayama K."/>
        </authorList>
    </citation>
    <scope>NUCLEOTIDE SEQUENCE</scope>
</reference>
<keyword evidence="5" id="KW-0175">Coiled coil</keyword>
<dbReference type="GO" id="GO:0140662">
    <property type="term" value="F:ATP-dependent protein folding chaperone"/>
    <property type="evidence" value="ECO:0007669"/>
    <property type="project" value="InterPro"/>
</dbReference>
<dbReference type="Gene3D" id="1.20.1270.10">
    <property type="match status" value="1"/>
</dbReference>
<sequence>MLSLKRLLSHARGLRFESFHGGFLLRWEFVGLCPIDASIRDWQGLPFGLGWFGSGLFRSGQVRSRLKIPYVNPARFELGLVEFGSIQVGSTQGKISEAPGIGIDLGTTYSCAAVWRNGRIEIIPNDQGNRTTPSAVAFLETDRLIGEGAKNQVAMNPATTIFDAKRLIGRRFSDSKVQEDMKLWPFKVIQGLADTPKIAVTYKGQEKEFLAEEVSSMILGKMKEIADAYLGKDVKNAVITVPAYFNDSQRQATKDAGTIAGLNIMRMINEPTAAAIAYGLDHKSAITGKINVLIFDLGGGTFDVSLSTIEEGGIFEVKAVDGDTHLGGEDFDNQMVDYCVREFERKWKKDLTVNKRAMGRLRSACENGKRILSSATQTSIELDALHAGIDFSLRFTRAKFEELNMSLFNNCIKILDKCLTNAKMEKSWVDEIILVGGSTRIPKVQRMVQEFFDGKELCKSVHPDEAVAYGAAVMAAKLTGNSDKSAQEVLLMDVTPLSLGVDLYNGLFDVVIPRNTQIPTKNYKDYFTSQDNQTCVDFHVYQGERSKSTDNHLLGMFSTTGIPPAPKREIKLKACFDIDADGILTVTSQVLSTDITSKLTITNKKGRVPKEEIQRMIKDAEKYKLEDQEYKKRVDAYNALEDCLYTLKTKIKECNVNNKDIRNNLKKMESAIADVTRWLDANQGASIDELRRKKISLEFVCMPLI</sequence>